<evidence type="ECO:0000313" key="5">
    <source>
        <dbReference type="EMBL" id="EYU20238.1"/>
    </source>
</evidence>
<dbReference type="PANTHER" id="PTHR44083">
    <property type="entry name" value="TOPLESS-RELATED PROTEIN 1-RELATED"/>
    <property type="match status" value="1"/>
</dbReference>
<dbReference type="InterPro" id="IPR015943">
    <property type="entry name" value="WD40/YVTN_repeat-like_dom_sf"/>
</dbReference>
<evidence type="ECO:0000256" key="3">
    <source>
        <dbReference type="PROSITE-ProRule" id="PRU00221"/>
    </source>
</evidence>
<evidence type="ECO:0000256" key="1">
    <source>
        <dbReference type="ARBA" id="ARBA00022574"/>
    </source>
</evidence>
<dbReference type="InterPro" id="IPR027728">
    <property type="entry name" value="Topless_fam"/>
</dbReference>
<keyword evidence="1 3" id="KW-0853">WD repeat</keyword>
<dbReference type="PROSITE" id="PS00678">
    <property type="entry name" value="WD_REPEATS_1"/>
    <property type="match status" value="1"/>
</dbReference>
<dbReference type="InterPro" id="IPR054532">
    <property type="entry name" value="TPL_SMU1_LisH-like"/>
</dbReference>
<dbReference type="InterPro" id="IPR001680">
    <property type="entry name" value="WD40_rpt"/>
</dbReference>
<dbReference type="SMART" id="SM00668">
    <property type="entry name" value="CTLH"/>
    <property type="match status" value="1"/>
</dbReference>
<dbReference type="Pfam" id="PF17814">
    <property type="entry name" value="LisH_TPL"/>
    <property type="match status" value="1"/>
</dbReference>
<gene>
    <name evidence="5" type="ORF">MIMGU_mgv1a005807mg</name>
</gene>
<dbReference type="Gene3D" id="2.130.10.10">
    <property type="entry name" value="YVTN repeat-like/Quinoprotein amine dehydrogenase"/>
    <property type="match status" value="1"/>
</dbReference>
<proteinExistence type="predicted"/>
<accession>A0A022PZB9</accession>
<dbReference type="InterPro" id="IPR019775">
    <property type="entry name" value="WD40_repeat_CS"/>
</dbReference>
<evidence type="ECO:0000259" key="4">
    <source>
        <dbReference type="PROSITE" id="PS50897"/>
    </source>
</evidence>
<dbReference type="InterPro" id="IPR006595">
    <property type="entry name" value="CTLH_C"/>
</dbReference>
<dbReference type="SMART" id="SM00320">
    <property type="entry name" value="WD40"/>
    <property type="match status" value="4"/>
</dbReference>
<keyword evidence="6" id="KW-1185">Reference proteome</keyword>
<dbReference type="Pfam" id="PF00400">
    <property type="entry name" value="WD40"/>
    <property type="match status" value="1"/>
</dbReference>
<dbReference type="EMBL" id="KI632284">
    <property type="protein sequence ID" value="EYU20238.1"/>
    <property type="molecule type" value="Genomic_DNA"/>
</dbReference>
<dbReference type="SUPFAM" id="SSF50978">
    <property type="entry name" value="WD40 repeat-like"/>
    <property type="match status" value="1"/>
</dbReference>
<dbReference type="GO" id="GO:0006355">
    <property type="term" value="P:regulation of DNA-templated transcription"/>
    <property type="evidence" value="ECO:0007669"/>
    <property type="project" value="InterPro"/>
</dbReference>
<dbReference type="PROSITE" id="PS50896">
    <property type="entry name" value="LISH"/>
    <property type="match status" value="1"/>
</dbReference>
<sequence length="469" mass="52794">MSLSKDLVLLMLQFCAEENFKRTAHMLEQESGYFFDLEHFEELILHGNWDEAEDYLSSFTLLEDNKYSTKIYFEIRKQKFLEALDKHESAAALDILVKDLKVFEQSNKELYKEMTLLLTMPNFRHIRRLLYSHSGNGVVALAEDGTHLLWKWEKNDDNINGEASTKSTPALYQPKRGLLMINDTPPRNSSLDDQVPSTLTLSKNDAYVISSSGAVISLYDAISFKELRSVMRPPPAATCIVFYPPDNNVIAIGRHDASILIFNIRTDELISKLKGHSKRVTGLAFSTTLNVLVSCAVDTEIIVWDSRTWEKKKSTVLQISGGLLGSAELSETSIELDKDHNHFLAVHQTQLAIYETLTLRRVKQWTIANFCARISHATYSCDSEMVYAAMRDGIILVLDASDLSPRYEIDPSAYLPSRLRPCYVVGVVDPVVIAAHPKKKNQFALGLSNGEVVVVEPLFPTQVKLASSL</sequence>
<reference evidence="5 6" key="1">
    <citation type="journal article" date="2013" name="Proc. Natl. Acad. Sci. U.S.A.">
        <title>Fine-scale variation in meiotic recombination in Mimulus inferred from population shotgun sequencing.</title>
        <authorList>
            <person name="Hellsten U."/>
            <person name="Wright K.M."/>
            <person name="Jenkins J."/>
            <person name="Shu S."/>
            <person name="Yuan Y."/>
            <person name="Wessler S.R."/>
            <person name="Schmutz J."/>
            <person name="Willis J.H."/>
            <person name="Rokhsar D.S."/>
        </authorList>
    </citation>
    <scope>NUCLEOTIDE SEQUENCE [LARGE SCALE GENOMIC DNA]</scope>
    <source>
        <strain evidence="6">cv. DUN x IM62</strain>
    </source>
</reference>
<dbReference type="Pfam" id="PF21889">
    <property type="entry name" value="TPR1-like_2nd"/>
    <property type="match status" value="1"/>
</dbReference>
<protein>
    <recommendedName>
        <fullName evidence="4">CTLH domain-containing protein</fullName>
    </recommendedName>
</protein>
<dbReference type="Proteomes" id="UP000030748">
    <property type="component" value="Unassembled WGS sequence"/>
</dbReference>
<dbReference type="InterPro" id="IPR054080">
    <property type="entry name" value="TPR1-like_2nd"/>
</dbReference>
<feature type="domain" description="CTLH" evidence="4">
    <location>
        <begin position="33"/>
        <end position="91"/>
    </location>
</feature>
<keyword evidence="2" id="KW-0677">Repeat</keyword>
<dbReference type="STRING" id="4155.A0A022PZB9"/>
<dbReference type="PROSITE" id="PS50897">
    <property type="entry name" value="CTLH"/>
    <property type="match status" value="1"/>
</dbReference>
<dbReference type="InterPro" id="IPR006594">
    <property type="entry name" value="LisH"/>
</dbReference>
<evidence type="ECO:0000313" key="6">
    <source>
        <dbReference type="Proteomes" id="UP000030748"/>
    </source>
</evidence>
<dbReference type="PROSITE" id="PS50082">
    <property type="entry name" value="WD_REPEATS_2"/>
    <property type="match status" value="1"/>
</dbReference>
<dbReference type="PROSITE" id="PS50294">
    <property type="entry name" value="WD_REPEATS_REGION"/>
    <property type="match status" value="1"/>
</dbReference>
<dbReference type="AlphaFoldDB" id="A0A022PZB9"/>
<dbReference type="PANTHER" id="PTHR44083:SF22">
    <property type="entry name" value="PROTEIN TPR3-LIKE"/>
    <property type="match status" value="1"/>
</dbReference>
<feature type="repeat" description="WD" evidence="3">
    <location>
        <begin position="273"/>
        <end position="314"/>
    </location>
</feature>
<name>A0A022PZB9_ERYGU</name>
<organism evidence="5 6">
    <name type="scientific">Erythranthe guttata</name>
    <name type="common">Yellow monkey flower</name>
    <name type="synonym">Mimulus guttatus</name>
    <dbReference type="NCBI Taxonomy" id="4155"/>
    <lineage>
        <taxon>Eukaryota</taxon>
        <taxon>Viridiplantae</taxon>
        <taxon>Streptophyta</taxon>
        <taxon>Embryophyta</taxon>
        <taxon>Tracheophyta</taxon>
        <taxon>Spermatophyta</taxon>
        <taxon>Magnoliopsida</taxon>
        <taxon>eudicotyledons</taxon>
        <taxon>Gunneridae</taxon>
        <taxon>Pentapetalae</taxon>
        <taxon>asterids</taxon>
        <taxon>lamiids</taxon>
        <taxon>Lamiales</taxon>
        <taxon>Phrymaceae</taxon>
        <taxon>Erythranthe</taxon>
    </lineage>
</organism>
<dbReference type="eggNOG" id="KOG0266">
    <property type="taxonomic scope" value="Eukaryota"/>
</dbReference>
<dbReference type="InterPro" id="IPR036322">
    <property type="entry name" value="WD40_repeat_dom_sf"/>
</dbReference>
<evidence type="ECO:0000256" key="2">
    <source>
        <dbReference type="ARBA" id="ARBA00022737"/>
    </source>
</evidence>